<protein>
    <recommendedName>
        <fullName evidence="4">Transposase</fullName>
    </recommendedName>
</protein>
<evidence type="ECO:0000256" key="1">
    <source>
        <dbReference type="SAM" id="MobiDB-lite"/>
    </source>
</evidence>
<organism evidence="2 3">
    <name type="scientific">Actinocorallia libanotica</name>
    <dbReference type="NCBI Taxonomy" id="46162"/>
    <lineage>
        <taxon>Bacteria</taxon>
        <taxon>Bacillati</taxon>
        <taxon>Actinomycetota</taxon>
        <taxon>Actinomycetes</taxon>
        <taxon>Streptosporangiales</taxon>
        <taxon>Thermomonosporaceae</taxon>
        <taxon>Actinocorallia</taxon>
    </lineage>
</organism>
<comment type="caution">
    <text evidence="2">The sequence shown here is derived from an EMBL/GenBank/DDBJ whole genome shotgun (WGS) entry which is preliminary data.</text>
</comment>
<accession>A0ABN1S0W7</accession>
<keyword evidence="3" id="KW-1185">Reference proteome</keyword>
<evidence type="ECO:0008006" key="4">
    <source>
        <dbReference type="Google" id="ProtNLM"/>
    </source>
</evidence>
<evidence type="ECO:0000313" key="3">
    <source>
        <dbReference type="Proteomes" id="UP001500665"/>
    </source>
</evidence>
<evidence type="ECO:0000313" key="2">
    <source>
        <dbReference type="EMBL" id="GAA0969605.1"/>
    </source>
</evidence>
<gene>
    <name evidence="2" type="ORF">GCM10009550_76510</name>
</gene>
<name>A0ABN1S0W7_9ACTN</name>
<dbReference type="EMBL" id="BAAAHH010000066">
    <property type="protein sequence ID" value="GAA0969605.1"/>
    <property type="molecule type" value="Genomic_DNA"/>
</dbReference>
<proteinExistence type="predicted"/>
<feature type="region of interest" description="Disordered" evidence="1">
    <location>
        <begin position="59"/>
        <end position="106"/>
    </location>
</feature>
<reference evidence="2 3" key="1">
    <citation type="journal article" date="2019" name="Int. J. Syst. Evol. Microbiol.">
        <title>The Global Catalogue of Microorganisms (GCM) 10K type strain sequencing project: providing services to taxonomists for standard genome sequencing and annotation.</title>
        <authorList>
            <consortium name="The Broad Institute Genomics Platform"/>
            <consortium name="The Broad Institute Genome Sequencing Center for Infectious Disease"/>
            <person name="Wu L."/>
            <person name="Ma J."/>
        </authorList>
    </citation>
    <scope>NUCLEOTIDE SEQUENCE [LARGE SCALE GENOMIC DNA]</scope>
    <source>
        <strain evidence="2 3">JCM 10696</strain>
    </source>
</reference>
<dbReference type="Proteomes" id="UP001500665">
    <property type="component" value="Unassembled WGS sequence"/>
</dbReference>
<sequence>MRDVASSPGIAESCLHHWKRRDLIDWGLASPALAAIKSAALAQARARITELENEIKTLHGQTGVPRAGGSRSGYYDSSRRDPSARAIRQGWPTDQIAAVHQASRQT</sequence>